<accession>A0AAN7A5J1</accession>
<dbReference type="EMBL" id="MU866260">
    <property type="protein sequence ID" value="KAK4174863.1"/>
    <property type="molecule type" value="Genomic_DNA"/>
</dbReference>
<keyword evidence="3" id="KW-1185">Reference proteome</keyword>
<evidence type="ECO:0000313" key="2">
    <source>
        <dbReference type="EMBL" id="KAK4174863.1"/>
    </source>
</evidence>
<evidence type="ECO:0008006" key="4">
    <source>
        <dbReference type="Google" id="ProtNLM"/>
    </source>
</evidence>
<dbReference type="AlphaFoldDB" id="A0AAN7A5J1"/>
<organism evidence="2 3">
    <name type="scientific">Triangularia setosa</name>
    <dbReference type="NCBI Taxonomy" id="2587417"/>
    <lineage>
        <taxon>Eukaryota</taxon>
        <taxon>Fungi</taxon>
        <taxon>Dikarya</taxon>
        <taxon>Ascomycota</taxon>
        <taxon>Pezizomycotina</taxon>
        <taxon>Sordariomycetes</taxon>
        <taxon>Sordariomycetidae</taxon>
        <taxon>Sordariales</taxon>
        <taxon>Podosporaceae</taxon>
        <taxon>Triangularia</taxon>
    </lineage>
</organism>
<name>A0AAN7A5J1_9PEZI</name>
<dbReference type="Proteomes" id="UP001302321">
    <property type="component" value="Unassembled WGS sequence"/>
</dbReference>
<reference evidence="2" key="1">
    <citation type="journal article" date="2023" name="Mol. Phylogenet. Evol.">
        <title>Genome-scale phylogeny and comparative genomics of the fungal order Sordariales.</title>
        <authorList>
            <person name="Hensen N."/>
            <person name="Bonometti L."/>
            <person name="Westerberg I."/>
            <person name="Brannstrom I.O."/>
            <person name="Guillou S."/>
            <person name="Cros-Aarteil S."/>
            <person name="Calhoun S."/>
            <person name="Haridas S."/>
            <person name="Kuo A."/>
            <person name="Mondo S."/>
            <person name="Pangilinan J."/>
            <person name="Riley R."/>
            <person name="LaButti K."/>
            <person name="Andreopoulos B."/>
            <person name="Lipzen A."/>
            <person name="Chen C."/>
            <person name="Yan M."/>
            <person name="Daum C."/>
            <person name="Ng V."/>
            <person name="Clum A."/>
            <person name="Steindorff A."/>
            <person name="Ohm R.A."/>
            <person name="Martin F."/>
            <person name="Silar P."/>
            <person name="Natvig D.O."/>
            <person name="Lalanne C."/>
            <person name="Gautier V."/>
            <person name="Ament-Velasquez S.L."/>
            <person name="Kruys A."/>
            <person name="Hutchinson M.I."/>
            <person name="Powell A.J."/>
            <person name="Barry K."/>
            <person name="Miller A.N."/>
            <person name="Grigoriev I.V."/>
            <person name="Debuchy R."/>
            <person name="Gladieux P."/>
            <person name="Hiltunen Thoren M."/>
            <person name="Johannesson H."/>
        </authorList>
    </citation>
    <scope>NUCLEOTIDE SEQUENCE</scope>
    <source>
        <strain evidence="2">CBS 892.96</strain>
    </source>
</reference>
<comment type="caution">
    <text evidence="2">The sequence shown here is derived from an EMBL/GenBank/DDBJ whole genome shotgun (WGS) entry which is preliminary data.</text>
</comment>
<sequence>MRTYLLSFLAASTLSVTAQRIFINQVPEYSELPPCAEAPLSNVVRNMVSGCGDGGKTTSYNCFCASSSTKFESIISRVVASKCLPVEPEATASALAVFGSYCHLSPQAAPALASQTAASPTENRPLFSSESTITALELSTLLLMTAGSDASSTLVAAASAEDTVVGSSGGSSVWQSPARLSPTPSRTQFAPIPSASLALSGAQCLGSQWLASCLVLLGSGIVML</sequence>
<reference evidence="2" key="2">
    <citation type="submission" date="2023-05" db="EMBL/GenBank/DDBJ databases">
        <authorList>
            <consortium name="Lawrence Berkeley National Laboratory"/>
            <person name="Steindorff A."/>
            <person name="Hensen N."/>
            <person name="Bonometti L."/>
            <person name="Westerberg I."/>
            <person name="Brannstrom I.O."/>
            <person name="Guillou S."/>
            <person name="Cros-Aarteil S."/>
            <person name="Calhoun S."/>
            <person name="Haridas S."/>
            <person name="Kuo A."/>
            <person name="Mondo S."/>
            <person name="Pangilinan J."/>
            <person name="Riley R."/>
            <person name="Labutti K."/>
            <person name="Andreopoulos B."/>
            <person name="Lipzen A."/>
            <person name="Chen C."/>
            <person name="Yanf M."/>
            <person name="Daum C."/>
            <person name="Ng V."/>
            <person name="Clum A."/>
            <person name="Ohm R."/>
            <person name="Martin F."/>
            <person name="Silar P."/>
            <person name="Natvig D."/>
            <person name="Lalanne C."/>
            <person name="Gautier V."/>
            <person name="Ament-Velasquez S.L."/>
            <person name="Kruys A."/>
            <person name="Hutchinson M.I."/>
            <person name="Powell A.J."/>
            <person name="Barry K."/>
            <person name="Miller A.N."/>
            <person name="Grigoriev I.V."/>
            <person name="Debuchy R."/>
            <person name="Gladieux P."/>
            <person name="Thoren M.H."/>
            <person name="Johannesson H."/>
        </authorList>
    </citation>
    <scope>NUCLEOTIDE SEQUENCE</scope>
    <source>
        <strain evidence="2">CBS 892.96</strain>
    </source>
</reference>
<evidence type="ECO:0000313" key="3">
    <source>
        <dbReference type="Proteomes" id="UP001302321"/>
    </source>
</evidence>
<proteinExistence type="predicted"/>
<keyword evidence="1" id="KW-0732">Signal</keyword>
<protein>
    <recommendedName>
        <fullName evidence="4">Extracellular membrane protein CFEM domain-containing protein</fullName>
    </recommendedName>
</protein>
<feature type="chain" id="PRO_5042829063" description="Extracellular membrane protein CFEM domain-containing protein" evidence="1">
    <location>
        <begin position="19"/>
        <end position="224"/>
    </location>
</feature>
<evidence type="ECO:0000256" key="1">
    <source>
        <dbReference type="SAM" id="SignalP"/>
    </source>
</evidence>
<feature type="signal peptide" evidence="1">
    <location>
        <begin position="1"/>
        <end position="18"/>
    </location>
</feature>
<gene>
    <name evidence="2" type="ORF">QBC36DRAFT_191281</name>
</gene>